<keyword evidence="15" id="KW-1185">Reference proteome</keyword>
<keyword evidence="4" id="KW-0812">Transmembrane</keyword>
<dbReference type="InterPro" id="IPR027359">
    <property type="entry name" value="Volt_channel_dom_sf"/>
</dbReference>
<evidence type="ECO:0000313" key="14">
    <source>
        <dbReference type="EMBL" id="KAL3313076.1"/>
    </source>
</evidence>
<evidence type="ECO:0000256" key="5">
    <source>
        <dbReference type="ARBA" id="ARBA00022826"/>
    </source>
</evidence>
<dbReference type="AlphaFoldDB" id="A0ABD2Q2W8"/>
<dbReference type="EMBL" id="JBJKFK010001444">
    <property type="protein sequence ID" value="KAL3313076.1"/>
    <property type="molecule type" value="Genomic_DNA"/>
</dbReference>
<evidence type="ECO:0000256" key="9">
    <source>
        <dbReference type="ARBA" id="ARBA00023065"/>
    </source>
</evidence>
<comment type="subcellular location">
    <subcellularLocation>
        <location evidence="1">Membrane</location>
        <topology evidence="1">Multi-pass membrane protein</topology>
    </subcellularLocation>
</comment>
<dbReference type="GO" id="GO:0034702">
    <property type="term" value="C:monoatomic ion channel complex"/>
    <property type="evidence" value="ECO:0007669"/>
    <property type="project" value="UniProtKB-KW"/>
</dbReference>
<keyword evidence="10" id="KW-0472">Membrane</keyword>
<evidence type="ECO:0000313" key="15">
    <source>
        <dbReference type="Proteomes" id="UP001626550"/>
    </source>
</evidence>
<dbReference type="InterPro" id="IPR005821">
    <property type="entry name" value="Ion_trans_dom"/>
</dbReference>
<evidence type="ECO:0000256" key="10">
    <source>
        <dbReference type="ARBA" id="ARBA00023136"/>
    </source>
</evidence>
<dbReference type="PANTHER" id="PTHR11537:SF252">
    <property type="entry name" value="POTASSIUM VOLTAGE-GATED CHANNEL PROTEIN SHAW"/>
    <property type="match status" value="1"/>
</dbReference>
<sequence>LMAVLSVSFIVVSIVSFCMKTFPNYKIPAIRYTRNNSTELNIYKDHPDSHYVFGYIEAVCNTWFTFELLVRFVVAPSKCNFIRSPVNVIDFVALVSFYVDLVLIK</sequence>
<keyword evidence="11" id="KW-0407">Ion channel</keyword>
<reference evidence="14 15" key="1">
    <citation type="submission" date="2024-11" db="EMBL/GenBank/DDBJ databases">
        <title>Adaptive evolution of stress response genes in parasites aligns with host niche diversity.</title>
        <authorList>
            <person name="Hahn C."/>
            <person name="Resl P."/>
        </authorList>
    </citation>
    <scope>NUCLEOTIDE SEQUENCE [LARGE SCALE GENOMIC DNA]</scope>
    <source>
        <strain evidence="14">EGGRZ-B1_66</strain>
        <tissue evidence="14">Body</tissue>
    </source>
</reference>
<evidence type="ECO:0000256" key="12">
    <source>
        <dbReference type="SAM" id="SignalP"/>
    </source>
</evidence>
<gene>
    <name evidence="14" type="ORF">Ciccas_008325</name>
</gene>
<keyword evidence="5" id="KW-0631">Potassium channel</keyword>
<feature type="non-terminal residue" evidence="14">
    <location>
        <position position="1"/>
    </location>
</feature>
<accession>A0ABD2Q2W8</accession>
<keyword evidence="9" id="KW-0406">Ion transport</keyword>
<dbReference type="GO" id="GO:0005267">
    <property type="term" value="F:potassium channel activity"/>
    <property type="evidence" value="ECO:0007669"/>
    <property type="project" value="UniProtKB-KW"/>
</dbReference>
<proteinExistence type="predicted"/>
<evidence type="ECO:0000259" key="13">
    <source>
        <dbReference type="Pfam" id="PF00520"/>
    </source>
</evidence>
<feature type="domain" description="Ion transport" evidence="13">
    <location>
        <begin position="3"/>
        <end position="103"/>
    </location>
</feature>
<organism evidence="14 15">
    <name type="scientific">Cichlidogyrus casuarinus</name>
    <dbReference type="NCBI Taxonomy" id="1844966"/>
    <lineage>
        <taxon>Eukaryota</taxon>
        <taxon>Metazoa</taxon>
        <taxon>Spiralia</taxon>
        <taxon>Lophotrochozoa</taxon>
        <taxon>Platyhelminthes</taxon>
        <taxon>Monogenea</taxon>
        <taxon>Monopisthocotylea</taxon>
        <taxon>Dactylogyridea</taxon>
        <taxon>Ancyrocephalidae</taxon>
        <taxon>Cichlidogyrus</taxon>
    </lineage>
</organism>
<evidence type="ECO:0000256" key="3">
    <source>
        <dbReference type="ARBA" id="ARBA00022538"/>
    </source>
</evidence>
<evidence type="ECO:0000256" key="11">
    <source>
        <dbReference type="ARBA" id="ARBA00023303"/>
    </source>
</evidence>
<evidence type="ECO:0000256" key="1">
    <source>
        <dbReference type="ARBA" id="ARBA00004141"/>
    </source>
</evidence>
<keyword evidence="2" id="KW-0813">Transport</keyword>
<keyword evidence="6" id="KW-0851">Voltage-gated channel</keyword>
<evidence type="ECO:0000256" key="8">
    <source>
        <dbReference type="ARBA" id="ARBA00022989"/>
    </source>
</evidence>
<dbReference type="SUPFAM" id="SSF81324">
    <property type="entry name" value="Voltage-gated potassium channels"/>
    <property type="match status" value="1"/>
</dbReference>
<dbReference type="Gene3D" id="1.20.120.350">
    <property type="entry name" value="Voltage-gated potassium channels. Chain C"/>
    <property type="match status" value="1"/>
</dbReference>
<dbReference type="PRINTS" id="PR00169">
    <property type="entry name" value="KCHANNEL"/>
</dbReference>
<protein>
    <recommendedName>
        <fullName evidence="13">Ion transport domain-containing protein</fullName>
    </recommendedName>
</protein>
<evidence type="ECO:0000256" key="2">
    <source>
        <dbReference type="ARBA" id="ARBA00022448"/>
    </source>
</evidence>
<feature type="signal peptide" evidence="12">
    <location>
        <begin position="1"/>
        <end position="20"/>
    </location>
</feature>
<feature type="chain" id="PRO_5044802117" description="Ion transport domain-containing protein" evidence="12">
    <location>
        <begin position="21"/>
        <end position="105"/>
    </location>
</feature>
<dbReference type="Proteomes" id="UP001626550">
    <property type="component" value="Unassembled WGS sequence"/>
</dbReference>
<comment type="caution">
    <text evidence="14">The sequence shown here is derived from an EMBL/GenBank/DDBJ whole genome shotgun (WGS) entry which is preliminary data.</text>
</comment>
<keyword evidence="8" id="KW-1133">Transmembrane helix</keyword>
<keyword evidence="12" id="KW-0732">Signal</keyword>
<keyword evidence="3" id="KW-0633">Potassium transport</keyword>
<evidence type="ECO:0000256" key="4">
    <source>
        <dbReference type="ARBA" id="ARBA00022692"/>
    </source>
</evidence>
<keyword evidence="7" id="KW-0630">Potassium</keyword>
<evidence type="ECO:0000256" key="7">
    <source>
        <dbReference type="ARBA" id="ARBA00022958"/>
    </source>
</evidence>
<evidence type="ECO:0000256" key="6">
    <source>
        <dbReference type="ARBA" id="ARBA00022882"/>
    </source>
</evidence>
<dbReference type="Pfam" id="PF00520">
    <property type="entry name" value="Ion_trans"/>
    <property type="match status" value="1"/>
</dbReference>
<dbReference type="PANTHER" id="PTHR11537">
    <property type="entry name" value="VOLTAGE-GATED POTASSIUM CHANNEL"/>
    <property type="match status" value="1"/>
</dbReference>
<dbReference type="InterPro" id="IPR028325">
    <property type="entry name" value="VG_K_chnl"/>
</dbReference>
<name>A0ABD2Q2W8_9PLAT</name>